<reference evidence="4" key="1">
    <citation type="submission" date="2018-12" db="EMBL/GenBank/DDBJ databases">
        <title>Maribacter lutimaris sp. nov., isolated from marine sediment.</title>
        <authorList>
            <person name="Kim K.K."/>
        </authorList>
    </citation>
    <scope>NUCLEOTIDE SEQUENCE [LARGE SCALE GENOMIC DNA]</scope>
    <source>
        <strain evidence="4">PoM-212</strain>
    </source>
</reference>
<protein>
    <submittedName>
        <fullName evidence="3">Type IX secretion system membrane protein PorP/SprF</fullName>
    </submittedName>
</protein>
<keyword evidence="1" id="KW-0175">Coiled coil</keyword>
<evidence type="ECO:0000313" key="3">
    <source>
        <dbReference type="EMBL" id="RRQ48476.1"/>
    </source>
</evidence>
<gene>
    <name evidence="3" type="ORF">DZC72_12290</name>
</gene>
<evidence type="ECO:0000256" key="2">
    <source>
        <dbReference type="SAM" id="SignalP"/>
    </source>
</evidence>
<dbReference type="RefSeq" id="WP_125223197.1">
    <property type="nucleotide sequence ID" value="NZ_QUSX01000002.1"/>
</dbReference>
<dbReference type="InterPro" id="IPR019861">
    <property type="entry name" value="PorP/SprF_Bacteroidetes"/>
</dbReference>
<evidence type="ECO:0000313" key="4">
    <source>
        <dbReference type="Proteomes" id="UP000286990"/>
    </source>
</evidence>
<comment type="caution">
    <text evidence="3">The sequence shown here is derived from an EMBL/GenBank/DDBJ whole genome shotgun (WGS) entry which is preliminary data.</text>
</comment>
<dbReference type="AlphaFoldDB" id="A0A3R8Q2J2"/>
<dbReference type="NCBIfam" id="TIGR03519">
    <property type="entry name" value="T9SS_PorP_fam"/>
    <property type="match status" value="1"/>
</dbReference>
<feature type="signal peptide" evidence="2">
    <location>
        <begin position="1"/>
        <end position="19"/>
    </location>
</feature>
<dbReference type="OrthoDB" id="1393025at2"/>
<dbReference type="EMBL" id="QUSX01000002">
    <property type="protein sequence ID" value="RRQ48476.1"/>
    <property type="molecule type" value="Genomic_DNA"/>
</dbReference>
<sequence>MNKFCGALLIVLVVVSVKAQDVELPSDYRQHNLTEYNSSLLNPAFSLDRNNPSSVAFWSRWQWQTFDADPTSLFFNYSHRLNDLSSVGLGFFQQNTEIFINTGIVLNYAYNIQLSDRASLGVGVNILGFQQKLADQRFFIPNPIQTEITDDFIVQMAPGINFRLDKFSLGLSSENLMDYNISTNERNTSSDGRIFLALASYDFPIGILTSDENSVLRPSLYYKSIPGFDSQLGISTLLSTNKFWTQLGYNSFYGISGGAGGRFFKRFSLGALVEFGVSNDLNGTDPTFELVTSYKLGPLSSEDRYPQEELIVEEPMEQELSRAEKLAQREAEKEQERLAKVERQRQKDSIREASRLEQLAMEATKNEAQRKRDSLAQARQGEALAEIQARERQRKIDSTNAANRAIEEALALEREKKQDSLAQVKLAEVEAARKEVVTPEKGERYEEVSKQGSLEPGYYLIANVFGTKRYFDAFMADLQKKGLNPGSFYRETNKYNYVFLARYDSISEARAARDSNFGGKYLDKTWIFRVVGE</sequence>
<keyword evidence="2" id="KW-0732">Signal</keyword>
<dbReference type="Pfam" id="PF11751">
    <property type="entry name" value="PorP_SprF"/>
    <property type="match status" value="1"/>
</dbReference>
<organism evidence="3 4">
    <name type="scientific">Maribacter algicola</name>
    <dbReference type="NCBI Taxonomy" id="2498892"/>
    <lineage>
        <taxon>Bacteria</taxon>
        <taxon>Pseudomonadati</taxon>
        <taxon>Bacteroidota</taxon>
        <taxon>Flavobacteriia</taxon>
        <taxon>Flavobacteriales</taxon>
        <taxon>Flavobacteriaceae</taxon>
        <taxon>Maribacter</taxon>
    </lineage>
</organism>
<feature type="coiled-coil region" evidence="1">
    <location>
        <begin position="316"/>
        <end position="381"/>
    </location>
</feature>
<name>A0A3R8Q2J2_9FLAO</name>
<accession>A0A3R8Q2J2</accession>
<evidence type="ECO:0000256" key="1">
    <source>
        <dbReference type="SAM" id="Coils"/>
    </source>
</evidence>
<keyword evidence="4" id="KW-1185">Reference proteome</keyword>
<proteinExistence type="predicted"/>
<feature type="chain" id="PRO_5018702253" evidence="2">
    <location>
        <begin position="20"/>
        <end position="533"/>
    </location>
</feature>
<dbReference type="Proteomes" id="UP000286990">
    <property type="component" value="Unassembled WGS sequence"/>
</dbReference>